<name>A0A3S1H1L7_ELYCH</name>
<accession>A0A3S1H1L7</accession>
<feature type="compositionally biased region" description="Basic and acidic residues" evidence="1">
    <location>
        <begin position="136"/>
        <end position="148"/>
    </location>
</feature>
<evidence type="ECO:0000313" key="2">
    <source>
        <dbReference type="EMBL" id="RUS70392.1"/>
    </source>
</evidence>
<dbReference type="EMBL" id="RQTK01001420">
    <property type="protein sequence ID" value="RUS70392.1"/>
    <property type="molecule type" value="Genomic_DNA"/>
</dbReference>
<dbReference type="Proteomes" id="UP000271974">
    <property type="component" value="Unassembled WGS sequence"/>
</dbReference>
<dbReference type="AlphaFoldDB" id="A0A3S1H1L7"/>
<evidence type="ECO:0000313" key="3">
    <source>
        <dbReference type="Proteomes" id="UP000271974"/>
    </source>
</evidence>
<feature type="region of interest" description="Disordered" evidence="1">
    <location>
        <begin position="1"/>
        <end position="149"/>
    </location>
</feature>
<feature type="compositionally biased region" description="Polar residues" evidence="1">
    <location>
        <begin position="1"/>
        <end position="17"/>
    </location>
</feature>
<keyword evidence="3" id="KW-1185">Reference proteome</keyword>
<evidence type="ECO:0000256" key="1">
    <source>
        <dbReference type="SAM" id="MobiDB-lite"/>
    </source>
</evidence>
<feature type="compositionally biased region" description="Low complexity" evidence="1">
    <location>
        <begin position="55"/>
        <end position="74"/>
    </location>
</feature>
<organism evidence="2 3">
    <name type="scientific">Elysia chlorotica</name>
    <name type="common">Eastern emerald elysia</name>
    <name type="synonym">Sea slug</name>
    <dbReference type="NCBI Taxonomy" id="188477"/>
    <lineage>
        <taxon>Eukaryota</taxon>
        <taxon>Metazoa</taxon>
        <taxon>Spiralia</taxon>
        <taxon>Lophotrochozoa</taxon>
        <taxon>Mollusca</taxon>
        <taxon>Gastropoda</taxon>
        <taxon>Heterobranchia</taxon>
        <taxon>Euthyneura</taxon>
        <taxon>Panpulmonata</taxon>
        <taxon>Sacoglossa</taxon>
        <taxon>Placobranchoidea</taxon>
        <taxon>Plakobranchidae</taxon>
        <taxon>Elysia</taxon>
    </lineage>
</organism>
<feature type="compositionally biased region" description="Acidic residues" evidence="1">
    <location>
        <begin position="20"/>
        <end position="31"/>
    </location>
</feature>
<protein>
    <submittedName>
        <fullName evidence="2">Uncharacterized protein</fullName>
    </submittedName>
</protein>
<comment type="caution">
    <text evidence="2">The sequence shown here is derived from an EMBL/GenBank/DDBJ whole genome shotgun (WGS) entry which is preliminary data.</text>
</comment>
<reference evidence="2 3" key="1">
    <citation type="submission" date="2019-01" db="EMBL/GenBank/DDBJ databases">
        <title>A draft genome assembly of the solar-powered sea slug Elysia chlorotica.</title>
        <authorList>
            <person name="Cai H."/>
            <person name="Li Q."/>
            <person name="Fang X."/>
            <person name="Li J."/>
            <person name="Curtis N.E."/>
            <person name="Altenburger A."/>
            <person name="Shibata T."/>
            <person name="Feng M."/>
            <person name="Maeda T."/>
            <person name="Schwartz J.A."/>
            <person name="Shigenobu S."/>
            <person name="Lundholm N."/>
            <person name="Nishiyama T."/>
            <person name="Yang H."/>
            <person name="Hasebe M."/>
            <person name="Li S."/>
            <person name="Pierce S.K."/>
            <person name="Wang J."/>
        </authorList>
    </citation>
    <scope>NUCLEOTIDE SEQUENCE [LARGE SCALE GENOMIC DNA]</scope>
    <source>
        <strain evidence="2">EC2010</strain>
        <tissue evidence="2">Whole organism of an adult</tissue>
    </source>
</reference>
<proteinExistence type="predicted"/>
<gene>
    <name evidence="2" type="ORF">EGW08_021852</name>
</gene>
<sequence>MGSNLSCVKSKSGTASADNVYDEAFDNEDPTECNSPTDLVSQVSEPCSPSPPPSTTSRTHLHPSPNNNNNLKNNGKPFVHGVAVLPPNSKPTKPAPTKGDKSNTAIAHDENEYALPFPKHGNRNSDGGNSSNSSQTKEKTAKKVENKNGARVNCVVLPVDLKSADYSAPSKNGGDQNKCKPADTGAYCNVVLADVKETKSFSNELYDDPEPQAPRVPENTRSVNKISEGHQKSHNAQLNYIEIEFVNPTEETARSKVKRSPSPTHYTDVISENGVVRLVN</sequence>
<dbReference type="OrthoDB" id="6204277at2759"/>
<feature type="compositionally biased region" description="Low complexity" evidence="1">
    <location>
        <begin position="124"/>
        <end position="134"/>
    </location>
</feature>